<reference evidence="4" key="1">
    <citation type="submission" date="2021-01" db="EMBL/GenBank/DDBJ databases">
        <title>Draft genome sequence of Acholeplasmataceae bacterium strain Mahy22.</title>
        <authorList>
            <person name="Watanabe M."/>
            <person name="Kojima H."/>
            <person name="Fukui M."/>
        </authorList>
    </citation>
    <scope>NUCLEOTIDE SEQUENCE</scope>
    <source>
        <strain evidence="4">Mahy22</strain>
    </source>
</reference>
<dbReference type="InterPro" id="IPR011251">
    <property type="entry name" value="Luciferase-like_dom"/>
</dbReference>
<evidence type="ECO:0000256" key="2">
    <source>
        <dbReference type="ARBA" id="ARBA00023033"/>
    </source>
</evidence>
<protein>
    <submittedName>
        <fullName evidence="4">Oxidoreductase</fullName>
    </submittedName>
</protein>
<accession>A0A7U9TIZ7</accession>
<dbReference type="Pfam" id="PF00296">
    <property type="entry name" value="Bac_luciferase"/>
    <property type="match status" value="1"/>
</dbReference>
<dbReference type="GO" id="GO:0004497">
    <property type="term" value="F:monooxygenase activity"/>
    <property type="evidence" value="ECO:0007669"/>
    <property type="project" value="UniProtKB-KW"/>
</dbReference>
<feature type="domain" description="Luciferase-like" evidence="3">
    <location>
        <begin position="20"/>
        <end position="297"/>
    </location>
</feature>
<dbReference type="AlphaFoldDB" id="A0A7U9TIZ7"/>
<dbReference type="PANTHER" id="PTHR30137:SF8">
    <property type="entry name" value="BLR5498 PROTEIN"/>
    <property type="match status" value="1"/>
</dbReference>
<dbReference type="PANTHER" id="PTHR30137">
    <property type="entry name" value="LUCIFERASE-LIKE MONOOXYGENASE"/>
    <property type="match status" value="1"/>
</dbReference>
<name>A0A7U9TIZ7_9MOLU</name>
<dbReference type="GO" id="GO:0005829">
    <property type="term" value="C:cytosol"/>
    <property type="evidence" value="ECO:0007669"/>
    <property type="project" value="TreeGrafter"/>
</dbReference>
<dbReference type="GO" id="GO:0016705">
    <property type="term" value="F:oxidoreductase activity, acting on paired donors, with incorporation or reduction of molecular oxygen"/>
    <property type="evidence" value="ECO:0007669"/>
    <property type="project" value="InterPro"/>
</dbReference>
<dbReference type="InterPro" id="IPR036661">
    <property type="entry name" value="Luciferase-like_sf"/>
</dbReference>
<keyword evidence="2" id="KW-0503">Monooxygenase</keyword>
<dbReference type="EMBL" id="AP024412">
    <property type="protein sequence ID" value="BCR36191.1"/>
    <property type="molecule type" value="Genomic_DNA"/>
</dbReference>
<proteinExistence type="predicted"/>
<dbReference type="Gene3D" id="3.20.20.30">
    <property type="entry name" value="Luciferase-like domain"/>
    <property type="match status" value="1"/>
</dbReference>
<keyword evidence="1" id="KW-0560">Oxidoreductase</keyword>
<dbReference type="Proteomes" id="UP000620133">
    <property type="component" value="Chromosome"/>
</dbReference>
<keyword evidence="5" id="KW-1185">Reference proteome</keyword>
<sequence length="343" mass="38545">MKKMSFGLMTFLETGLSSEGFMIDHETRINHALEEVKLADELGLDYYGIGEHHRSDYAATSPEIILAAAAAITKQIHLGSAVTVLSSDDPVRVYEAFATLDLISNGRAEIIAGRGSFTESFELFGYDLRNYDQLYSEKLDLLLKIRDHENVTWNGKLRAPFKNKTIYPRAKSSLKISIAVGGSYESVLRAANLGLPIVFAIIGGNPLNFKPLVDLYKKTYLEKGFKEEDMEIGVAVHGLISSDPDILEKYYPSHHAQFSKIASERGWPSYSKESYMANMKRGPFYVGNKEEVTKRLLSLIQGLNINRLLFHTPGSYMPHEMTMESIRTYGQEVVSKLKKSVRK</sequence>
<dbReference type="KEGG" id="manr:MPAN_010840"/>
<dbReference type="SUPFAM" id="SSF51679">
    <property type="entry name" value="Bacterial luciferase-like"/>
    <property type="match status" value="1"/>
</dbReference>
<organism evidence="4 5">
    <name type="scientific">Mariniplasma anaerobium</name>
    <dbReference type="NCBI Taxonomy" id="2735436"/>
    <lineage>
        <taxon>Bacteria</taxon>
        <taxon>Bacillati</taxon>
        <taxon>Mycoplasmatota</taxon>
        <taxon>Mollicutes</taxon>
        <taxon>Acholeplasmatales</taxon>
        <taxon>Acholeplasmataceae</taxon>
        <taxon>Mariniplasma</taxon>
    </lineage>
</organism>
<dbReference type="InterPro" id="IPR050766">
    <property type="entry name" value="Bact_Lucif_Oxidored"/>
</dbReference>
<evidence type="ECO:0000256" key="1">
    <source>
        <dbReference type="ARBA" id="ARBA00023002"/>
    </source>
</evidence>
<gene>
    <name evidence="4" type="ORF">MPAN_010840</name>
</gene>
<evidence type="ECO:0000313" key="5">
    <source>
        <dbReference type="Proteomes" id="UP000620133"/>
    </source>
</evidence>
<evidence type="ECO:0000313" key="4">
    <source>
        <dbReference type="EMBL" id="BCR36191.1"/>
    </source>
</evidence>
<evidence type="ECO:0000259" key="3">
    <source>
        <dbReference type="Pfam" id="PF00296"/>
    </source>
</evidence>
<dbReference type="RefSeq" id="WP_231756742.1">
    <property type="nucleotide sequence ID" value="NZ_AP024412.1"/>
</dbReference>